<dbReference type="SUPFAM" id="SSF51735">
    <property type="entry name" value="NAD(P)-binding Rossmann-fold domains"/>
    <property type="match status" value="1"/>
</dbReference>
<dbReference type="Gene3D" id="3.40.50.720">
    <property type="entry name" value="NAD(P)-binding Rossmann-like Domain"/>
    <property type="match status" value="1"/>
</dbReference>
<dbReference type="EMBL" id="MAAO01000002">
    <property type="protein sequence ID" value="OUR99701.1"/>
    <property type="molecule type" value="Genomic_DNA"/>
</dbReference>
<dbReference type="InterPro" id="IPR036291">
    <property type="entry name" value="NAD(P)-bd_dom_sf"/>
</dbReference>
<dbReference type="GO" id="GO:0016491">
    <property type="term" value="F:oxidoreductase activity"/>
    <property type="evidence" value="ECO:0007669"/>
    <property type="project" value="UniProtKB-KW"/>
</dbReference>
<name>A0A1Y5FBY0_9BACT</name>
<dbReference type="InterPro" id="IPR002347">
    <property type="entry name" value="SDR_fam"/>
</dbReference>
<evidence type="ECO:0000313" key="3">
    <source>
        <dbReference type="Proteomes" id="UP000196531"/>
    </source>
</evidence>
<sequence length="299" mass="32813">MKDVWNTSKIGDLSGRVAIVTGANIGLGFETTLALAAKNCEVILACRSEEKAKAAILEIQKDFPKSKLHFIKLDLNSLKSVEEFSNQIKEKFSRLDLLINNAGLMCPPLALTNEGFESQFGVNHLAHFALTGHLLELITNTVDSRIISLASLAHRWGDIYFSDLNFKKSYSKTKAYGQSKLACLMFSYELNRLFKEKGIQTKSIAAHPGIAVTNLTKYFPGFMKSISKVISQPASVGALPTLRAACDESLSGGEYIGPAGFREFKGHPVVVSSSKKSMDREVAKKLWEVSESLTGVKIF</sequence>
<accession>A0A1Y5FBY0</accession>
<keyword evidence="1" id="KW-0560">Oxidoreductase</keyword>
<dbReference type="CDD" id="cd05327">
    <property type="entry name" value="retinol-DH_like_SDR_c_like"/>
    <property type="match status" value="1"/>
</dbReference>
<dbReference type="Pfam" id="PF00106">
    <property type="entry name" value="adh_short"/>
    <property type="match status" value="1"/>
</dbReference>
<dbReference type="AlphaFoldDB" id="A0A1Y5FBY0"/>
<dbReference type="PANTHER" id="PTHR43157">
    <property type="entry name" value="PHOSPHATIDYLINOSITOL-GLYCAN BIOSYNTHESIS CLASS F PROTEIN-RELATED"/>
    <property type="match status" value="1"/>
</dbReference>
<dbReference type="PRINTS" id="PR00081">
    <property type="entry name" value="GDHRDH"/>
</dbReference>
<evidence type="ECO:0000313" key="2">
    <source>
        <dbReference type="EMBL" id="OUR99701.1"/>
    </source>
</evidence>
<comment type="caution">
    <text evidence="2">The sequence shown here is derived from an EMBL/GenBank/DDBJ whole genome shotgun (WGS) entry which is preliminary data.</text>
</comment>
<protein>
    <submittedName>
        <fullName evidence="2">Short-chain dehydrogenase</fullName>
    </submittedName>
</protein>
<organism evidence="2 3">
    <name type="scientific">Halobacteriovorax marinus</name>
    <dbReference type="NCBI Taxonomy" id="97084"/>
    <lineage>
        <taxon>Bacteria</taxon>
        <taxon>Pseudomonadati</taxon>
        <taxon>Bdellovibrionota</taxon>
        <taxon>Bacteriovoracia</taxon>
        <taxon>Bacteriovoracales</taxon>
        <taxon>Halobacteriovoraceae</taxon>
        <taxon>Halobacteriovorax</taxon>
    </lineage>
</organism>
<dbReference type="PANTHER" id="PTHR43157:SF31">
    <property type="entry name" value="PHOSPHATIDYLINOSITOL-GLYCAN BIOSYNTHESIS CLASS F PROTEIN"/>
    <property type="match status" value="1"/>
</dbReference>
<proteinExistence type="predicted"/>
<reference evidence="3" key="1">
    <citation type="journal article" date="2017" name="Proc. Natl. Acad. Sci. U.S.A.">
        <title>Simulation of Deepwater Horizon oil plume reveals substrate specialization within a complex community of hydrocarbon-degraders.</title>
        <authorList>
            <person name="Hu P."/>
            <person name="Dubinsky E.A."/>
            <person name="Probst A.J."/>
            <person name="Wang J."/>
            <person name="Sieber C.M.K."/>
            <person name="Tom L.M."/>
            <person name="Gardinali P."/>
            <person name="Banfield J.F."/>
            <person name="Atlas R.M."/>
            <person name="Andersen G.L."/>
        </authorList>
    </citation>
    <scope>NUCLEOTIDE SEQUENCE [LARGE SCALE GENOMIC DNA]</scope>
</reference>
<dbReference type="NCBIfam" id="NF004846">
    <property type="entry name" value="PRK06197.1"/>
    <property type="match status" value="1"/>
</dbReference>
<evidence type="ECO:0000256" key="1">
    <source>
        <dbReference type="ARBA" id="ARBA00023002"/>
    </source>
</evidence>
<dbReference type="Proteomes" id="UP000196531">
    <property type="component" value="Unassembled WGS sequence"/>
</dbReference>
<gene>
    <name evidence="2" type="ORF">A9Q84_01365</name>
</gene>